<keyword evidence="3" id="KW-1185">Reference proteome</keyword>
<dbReference type="InterPro" id="IPR011009">
    <property type="entry name" value="Kinase-like_dom_sf"/>
</dbReference>
<dbReference type="GO" id="GO:0005739">
    <property type="term" value="C:mitochondrion"/>
    <property type="evidence" value="ECO:0007669"/>
    <property type="project" value="TreeGrafter"/>
</dbReference>
<accession>A0AAD7B0L0</accession>
<evidence type="ECO:0000313" key="2">
    <source>
        <dbReference type="EMBL" id="KAJ7606653.1"/>
    </source>
</evidence>
<dbReference type="PANTHER" id="PTHR36091">
    <property type="entry name" value="ALTERED INHERITANCE OF MITOCHONDRIA PROTEIN 9, MITOCHONDRIAL"/>
    <property type="match status" value="1"/>
</dbReference>
<dbReference type="EMBL" id="JARKIF010000055">
    <property type="protein sequence ID" value="KAJ7606653.1"/>
    <property type="molecule type" value="Genomic_DNA"/>
</dbReference>
<evidence type="ECO:0000259" key="1">
    <source>
        <dbReference type="Pfam" id="PF01636"/>
    </source>
</evidence>
<protein>
    <submittedName>
        <fullName evidence="2">Protein kinase subdomain-containing protein PKL/CAK/Fmp29</fullName>
    </submittedName>
</protein>
<comment type="caution">
    <text evidence="2">The sequence shown here is derived from an EMBL/GenBank/DDBJ whole genome shotgun (WGS) entry which is preliminary data.</text>
</comment>
<dbReference type="SUPFAM" id="SSF56112">
    <property type="entry name" value="Protein kinase-like (PK-like)"/>
    <property type="match status" value="1"/>
</dbReference>
<name>A0AAD7B0L0_9AGAR</name>
<sequence>MQCIFRIMRIVKLRSPAFLRLPRGPSSFACLPGSWRALHTKNAAPDDLFNSTSGRWIYNEALRLSERRTIFNIAGLRLLAAQSVGRTPSDIISLTKLAEGSWNRSFLITMRDDFQMVARIPYPCNEPSYYLLASEVATMDYLRNVVGIPIPQVYGYSAEEENAAETRYIFMEYMRGSELRDVSSSFGEKDIVSVVRQLVKLEAKMMGVEFPAGSSLYYARDLENVSAGKGVPMPDDPRFCVGSDVRASLWRGRRSQLEVNRGPYKTMQDALVRGAHKELAFLERFGQPLFPFYRSRREAYNYQEQLPSDRAESLNRYLLIAPSIVPHDPALSSFRIRHPDLSHEGNILVSKTSDSDEWKICSLIDWQYASILPISLSAGIPGCVDKNDGDPSFDPKTRPSLPVDFADLDDVLQDRELDRLRRHLRHYLYLKDTEELNPLHHAAMTDPPNAAPPTSLRPILLPVTREWDALAGPAAGPCPIAFDSEDVTAANRWHKDQVAVELNLMFCLSVVGCGTKGWVNKEEYEEVLLESQRMKEMLLELAESPEERDAFLAHWFFDDMDEEKYR</sequence>
<evidence type="ECO:0000313" key="3">
    <source>
        <dbReference type="Proteomes" id="UP001221142"/>
    </source>
</evidence>
<keyword evidence="2" id="KW-0418">Kinase</keyword>
<feature type="domain" description="Aminoglycoside phosphotransferase" evidence="1">
    <location>
        <begin position="94"/>
        <end position="371"/>
    </location>
</feature>
<dbReference type="InterPro" id="IPR051035">
    <property type="entry name" value="Mito_inheritance_9"/>
</dbReference>
<dbReference type="InterPro" id="IPR002575">
    <property type="entry name" value="Aminoglycoside_PTrfase"/>
</dbReference>
<dbReference type="GO" id="GO:0016301">
    <property type="term" value="F:kinase activity"/>
    <property type="evidence" value="ECO:0007669"/>
    <property type="project" value="UniProtKB-KW"/>
</dbReference>
<proteinExistence type="predicted"/>
<dbReference type="AlphaFoldDB" id="A0AAD7B0L0"/>
<organism evidence="2 3">
    <name type="scientific">Roridomyces roridus</name>
    <dbReference type="NCBI Taxonomy" id="1738132"/>
    <lineage>
        <taxon>Eukaryota</taxon>
        <taxon>Fungi</taxon>
        <taxon>Dikarya</taxon>
        <taxon>Basidiomycota</taxon>
        <taxon>Agaricomycotina</taxon>
        <taxon>Agaricomycetes</taxon>
        <taxon>Agaricomycetidae</taxon>
        <taxon>Agaricales</taxon>
        <taxon>Marasmiineae</taxon>
        <taxon>Mycenaceae</taxon>
        <taxon>Roridomyces</taxon>
    </lineage>
</organism>
<dbReference type="Proteomes" id="UP001221142">
    <property type="component" value="Unassembled WGS sequence"/>
</dbReference>
<reference evidence="2" key="1">
    <citation type="submission" date="2023-03" db="EMBL/GenBank/DDBJ databases">
        <title>Massive genome expansion in bonnet fungi (Mycena s.s.) driven by repeated elements and novel gene families across ecological guilds.</title>
        <authorList>
            <consortium name="Lawrence Berkeley National Laboratory"/>
            <person name="Harder C.B."/>
            <person name="Miyauchi S."/>
            <person name="Viragh M."/>
            <person name="Kuo A."/>
            <person name="Thoen E."/>
            <person name="Andreopoulos B."/>
            <person name="Lu D."/>
            <person name="Skrede I."/>
            <person name="Drula E."/>
            <person name="Henrissat B."/>
            <person name="Morin E."/>
            <person name="Kohler A."/>
            <person name="Barry K."/>
            <person name="LaButti K."/>
            <person name="Morin E."/>
            <person name="Salamov A."/>
            <person name="Lipzen A."/>
            <person name="Mereny Z."/>
            <person name="Hegedus B."/>
            <person name="Baldrian P."/>
            <person name="Stursova M."/>
            <person name="Weitz H."/>
            <person name="Taylor A."/>
            <person name="Grigoriev I.V."/>
            <person name="Nagy L.G."/>
            <person name="Martin F."/>
            <person name="Kauserud H."/>
        </authorList>
    </citation>
    <scope>NUCLEOTIDE SEQUENCE</scope>
    <source>
        <strain evidence="2">9284</strain>
    </source>
</reference>
<dbReference type="Pfam" id="PF01636">
    <property type="entry name" value="APH"/>
    <property type="match status" value="1"/>
</dbReference>
<keyword evidence="2" id="KW-0808">Transferase</keyword>
<dbReference type="PANTHER" id="PTHR36091:SF2">
    <property type="entry name" value="AMINOGLYCOSIDE PHOSPHOTRANSFERASE DOMAIN-CONTAINING PROTEIN"/>
    <property type="match status" value="1"/>
</dbReference>
<gene>
    <name evidence="2" type="ORF">FB45DRAFT_1068335</name>
</gene>